<dbReference type="PROSITE" id="PS50157">
    <property type="entry name" value="ZINC_FINGER_C2H2_2"/>
    <property type="match status" value="3"/>
</dbReference>
<dbReference type="SUPFAM" id="SSF57667">
    <property type="entry name" value="beta-beta-alpha zinc fingers"/>
    <property type="match status" value="2"/>
</dbReference>
<dbReference type="InterPro" id="IPR013087">
    <property type="entry name" value="Znf_C2H2_type"/>
</dbReference>
<dbReference type="PANTHER" id="PTHR19818">
    <property type="entry name" value="ZINC FINGER PROTEIN ZIC AND GLI"/>
    <property type="match status" value="1"/>
</dbReference>
<dbReference type="OrthoDB" id="7950901at2759"/>
<keyword evidence="10" id="KW-1185">Reference proteome</keyword>
<dbReference type="GO" id="GO:0000978">
    <property type="term" value="F:RNA polymerase II cis-regulatory region sequence-specific DNA binding"/>
    <property type="evidence" value="ECO:0007669"/>
    <property type="project" value="TreeGrafter"/>
</dbReference>
<keyword evidence="4" id="KW-0862">Zinc</keyword>
<proteinExistence type="predicted"/>
<dbReference type="AlphaFoldDB" id="A0A1D2M679"/>
<dbReference type="GO" id="GO:0005634">
    <property type="term" value="C:nucleus"/>
    <property type="evidence" value="ECO:0007669"/>
    <property type="project" value="UniProtKB-ARBA"/>
</dbReference>
<dbReference type="GO" id="GO:0008270">
    <property type="term" value="F:zinc ion binding"/>
    <property type="evidence" value="ECO:0007669"/>
    <property type="project" value="UniProtKB-KW"/>
</dbReference>
<feature type="domain" description="C2H2-type" evidence="8">
    <location>
        <begin position="242"/>
        <end position="271"/>
    </location>
</feature>
<evidence type="ECO:0000256" key="5">
    <source>
        <dbReference type="ARBA" id="ARBA00023015"/>
    </source>
</evidence>
<keyword evidence="6" id="KW-0804">Transcription</keyword>
<keyword evidence="1" id="KW-0479">Metal-binding</keyword>
<keyword evidence="2" id="KW-0677">Repeat</keyword>
<reference evidence="9 10" key="1">
    <citation type="journal article" date="2016" name="Genome Biol. Evol.">
        <title>Gene Family Evolution Reflects Adaptation to Soil Environmental Stressors in the Genome of the Collembolan Orchesella cincta.</title>
        <authorList>
            <person name="Faddeeva-Vakhrusheva A."/>
            <person name="Derks M.F."/>
            <person name="Anvar S.Y."/>
            <person name="Agamennone V."/>
            <person name="Suring W."/>
            <person name="Smit S."/>
            <person name="van Straalen N.M."/>
            <person name="Roelofs D."/>
        </authorList>
    </citation>
    <scope>NUCLEOTIDE SEQUENCE [LARGE SCALE GENOMIC DNA]</scope>
    <source>
        <tissue evidence="9">Mixed pool</tissue>
    </source>
</reference>
<dbReference type="STRING" id="48709.A0A1D2M679"/>
<evidence type="ECO:0000256" key="6">
    <source>
        <dbReference type="ARBA" id="ARBA00023163"/>
    </source>
</evidence>
<sequence>MVTRKSFVGILIIKLVSKLDKTRLEFLKQTSLLPTYYAGFYPTPVSDILTERKENCRFLAIENTVHNSLIVGPICSVTKAFRQTKQAKKKEVCEELKKKVIVKIIPDWMSSIAILLLAIPLPANAKQSNQHPEESSEYKTLTRNKGKSSMKCELCQLCFRSKVTLTLHQFYKHRRVKTLKVGKKRTQSNTKKIEHLRKHSKAVTSRHSTSVRNKSPIPFVLEEFLKSIGKQNVARNPSEWKYQCGFEGCGKRFMTMSNLNQHKRMHGERRFQCDWEGCKWKFVFRSDLQRHKNGHIGFKPFQCSVCEKEYARSDSLKNHMKTHKSRSP</sequence>
<name>A0A1D2M679_ORCCI</name>
<dbReference type="SMART" id="SM00355">
    <property type="entry name" value="ZnF_C2H2"/>
    <property type="match status" value="4"/>
</dbReference>
<evidence type="ECO:0000256" key="3">
    <source>
        <dbReference type="ARBA" id="ARBA00022771"/>
    </source>
</evidence>
<keyword evidence="5" id="KW-0805">Transcription regulation</keyword>
<dbReference type="PANTHER" id="PTHR19818:SF139">
    <property type="entry name" value="PAIR-RULE PROTEIN ODD-PAIRED"/>
    <property type="match status" value="1"/>
</dbReference>
<dbReference type="InterPro" id="IPR036236">
    <property type="entry name" value="Znf_C2H2_sf"/>
</dbReference>
<dbReference type="Pfam" id="PF00096">
    <property type="entry name" value="zf-C2H2"/>
    <property type="match status" value="3"/>
</dbReference>
<gene>
    <name evidence="9" type="ORF">Ocin01_18206</name>
</gene>
<dbReference type="FunFam" id="3.30.160.60:FF:000032">
    <property type="entry name" value="Krueppel-like factor 4"/>
    <property type="match status" value="1"/>
</dbReference>
<dbReference type="GO" id="GO:0000981">
    <property type="term" value="F:DNA-binding transcription factor activity, RNA polymerase II-specific"/>
    <property type="evidence" value="ECO:0007669"/>
    <property type="project" value="TreeGrafter"/>
</dbReference>
<keyword evidence="3 7" id="KW-0863">Zinc-finger</keyword>
<evidence type="ECO:0000256" key="1">
    <source>
        <dbReference type="ARBA" id="ARBA00022723"/>
    </source>
</evidence>
<accession>A0A1D2M679</accession>
<comment type="caution">
    <text evidence="9">The sequence shown here is derived from an EMBL/GenBank/DDBJ whole genome shotgun (WGS) entry which is preliminary data.</text>
</comment>
<evidence type="ECO:0000259" key="8">
    <source>
        <dbReference type="PROSITE" id="PS50157"/>
    </source>
</evidence>
<organism evidence="9 10">
    <name type="scientific">Orchesella cincta</name>
    <name type="common">Springtail</name>
    <name type="synonym">Podura cincta</name>
    <dbReference type="NCBI Taxonomy" id="48709"/>
    <lineage>
        <taxon>Eukaryota</taxon>
        <taxon>Metazoa</taxon>
        <taxon>Ecdysozoa</taxon>
        <taxon>Arthropoda</taxon>
        <taxon>Hexapoda</taxon>
        <taxon>Collembola</taxon>
        <taxon>Entomobryomorpha</taxon>
        <taxon>Entomobryoidea</taxon>
        <taxon>Orchesellidae</taxon>
        <taxon>Orchesellinae</taxon>
        <taxon>Orchesella</taxon>
    </lineage>
</organism>
<feature type="domain" description="C2H2-type" evidence="8">
    <location>
        <begin position="301"/>
        <end position="328"/>
    </location>
</feature>
<dbReference type="GO" id="GO:0045944">
    <property type="term" value="P:positive regulation of transcription by RNA polymerase II"/>
    <property type="evidence" value="ECO:0007669"/>
    <property type="project" value="UniProtKB-ARBA"/>
</dbReference>
<dbReference type="InterPro" id="IPR050329">
    <property type="entry name" value="GLI_C2H2-zinc-finger"/>
</dbReference>
<protein>
    <submittedName>
        <fullName evidence="9">Krueppel-like factor 15</fullName>
    </submittedName>
</protein>
<evidence type="ECO:0000256" key="2">
    <source>
        <dbReference type="ARBA" id="ARBA00022737"/>
    </source>
</evidence>
<dbReference type="Proteomes" id="UP000094527">
    <property type="component" value="Unassembled WGS sequence"/>
</dbReference>
<evidence type="ECO:0000313" key="10">
    <source>
        <dbReference type="Proteomes" id="UP000094527"/>
    </source>
</evidence>
<evidence type="ECO:0000256" key="7">
    <source>
        <dbReference type="PROSITE-ProRule" id="PRU00042"/>
    </source>
</evidence>
<dbReference type="EMBL" id="LJIJ01003548">
    <property type="protein sequence ID" value="ODM88476.1"/>
    <property type="molecule type" value="Genomic_DNA"/>
</dbReference>
<evidence type="ECO:0000256" key="4">
    <source>
        <dbReference type="ARBA" id="ARBA00022833"/>
    </source>
</evidence>
<feature type="domain" description="C2H2-type" evidence="8">
    <location>
        <begin position="271"/>
        <end position="300"/>
    </location>
</feature>
<dbReference type="Gene3D" id="3.30.160.60">
    <property type="entry name" value="Classic Zinc Finger"/>
    <property type="match status" value="3"/>
</dbReference>
<evidence type="ECO:0000313" key="9">
    <source>
        <dbReference type="EMBL" id="ODM88476.1"/>
    </source>
</evidence>
<dbReference type="PROSITE" id="PS00028">
    <property type="entry name" value="ZINC_FINGER_C2H2_1"/>
    <property type="match status" value="4"/>
</dbReference>